<feature type="transmembrane region" description="Helical" evidence="1">
    <location>
        <begin position="12"/>
        <end position="31"/>
    </location>
</feature>
<gene>
    <name evidence="2" type="ORF">M0L20_29950</name>
</gene>
<keyword evidence="1" id="KW-0472">Membrane</keyword>
<dbReference type="EMBL" id="JALPRF010000019">
    <property type="protein sequence ID" value="MCK8496128.1"/>
    <property type="molecule type" value="Genomic_DNA"/>
</dbReference>
<evidence type="ECO:0000313" key="2">
    <source>
        <dbReference type="EMBL" id="MCK8496128.1"/>
    </source>
</evidence>
<protein>
    <submittedName>
        <fullName evidence="2">Uncharacterized protein</fullName>
    </submittedName>
</protein>
<accession>A0ABT0HV98</accession>
<dbReference type="Proteomes" id="UP001202180">
    <property type="component" value="Unassembled WGS sequence"/>
</dbReference>
<name>A0ABT0HV98_9BACT</name>
<keyword evidence="1" id="KW-0812">Transmembrane</keyword>
<evidence type="ECO:0000256" key="1">
    <source>
        <dbReference type="SAM" id="Phobius"/>
    </source>
</evidence>
<comment type="caution">
    <text evidence="2">The sequence shown here is derived from an EMBL/GenBank/DDBJ whole genome shotgun (WGS) entry which is preliminary data.</text>
</comment>
<keyword evidence="3" id="KW-1185">Reference proteome</keyword>
<organism evidence="2 3">
    <name type="scientific">Spirosoma liriopis</name>
    <dbReference type="NCBI Taxonomy" id="2937440"/>
    <lineage>
        <taxon>Bacteria</taxon>
        <taxon>Pseudomonadati</taxon>
        <taxon>Bacteroidota</taxon>
        <taxon>Cytophagia</taxon>
        <taxon>Cytophagales</taxon>
        <taxon>Cytophagaceae</taxon>
        <taxon>Spirosoma</taxon>
    </lineage>
</organism>
<evidence type="ECO:0000313" key="3">
    <source>
        <dbReference type="Proteomes" id="UP001202180"/>
    </source>
</evidence>
<dbReference type="RefSeq" id="WP_248481015.1">
    <property type="nucleotide sequence ID" value="NZ_JALPRF010000019.1"/>
</dbReference>
<proteinExistence type="predicted"/>
<sequence>MPIRKKPLSRDTIIAIAATVTSVCALIVAVYQTKLSREQQLNSVWPYLITYEAIDEHQKSSLMVANYGIGPAIIDSVRLVYKGKSYRLPTQVVSEISKQHNRGEYGMPWSHTGLGKGFVIPQGQVFTWITVNDSSDNAIFRAETPQIKSSIYYHSIYGEHWHSVLNDGSEMVVPD</sequence>
<keyword evidence="1" id="KW-1133">Transmembrane helix</keyword>
<reference evidence="2 3" key="1">
    <citation type="submission" date="2022-04" db="EMBL/GenBank/DDBJ databases">
        <title>Spirosoma sp. strain RP8 genome sequencing and assembly.</title>
        <authorList>
            <person name="Jung Y."/>
        </authorList>
    </citation>
    <scope>NUCLEOTIDE SEQUENCE [LARGE SCALE GENOMIC DNA]</scope>
    <source>
        <strain evidence="2 3">RP8</strain>
    </source>
</reference>